<dbReference type="GO" id="GO:0009506">
    <property type="term" value="C:plasmodesma"/>
    <property type="evidence" value="ECO:0007669"/>
    <property type="project" value="UniProtKB-ARBA"/>
</dbReference>
<organism evidence="4 5">
    <name type="scientific">Coptis chinensis</name>
    <dbReference type="NCBI Taxonomy" id="261450"/>
    <lineage>
        <taxon>Eukaryota</taxon>
        <taxon>Viridiplantae</taxon>
        <taxon>Streptophyta</taxon>
        <taxon>Embryophyta</taxon>
        <taxon>Tracheophyta</taxon>
        <taxon>Spermatophyta</taxon>
        <taxon>Magnoliopsida</taxon>
        <taxon>Ranunculales</taxon>
        <taxon>Ranunculaceae</taxon>
        <taxon>Coptidoideae</taxon>
        <taxon>Coptis</taxon>
    </lineage>
</organism>
<sequence length="227" mass="25157">MRKLFLASVPLTFFVFLLCFASCTESYVPIDYPTDHIGKVMHRPKYSNKMMAVPDDMGNKWCIAKPSTDENKLRANLDFCCKQNGVDCSIIGQSGSCFDPNNIVSHASVAMNLYYKAAGKHGWNCYFDNSAVIVSTDPFGPWFEMLVLINTKYLESEAQDYADNTAIIVSTDPCKCEISEAKIQSGMVKGVVPVLTSPVDSIDWKCSSQTPPVTTALKSMRFPSLNN</sequence>
<evidence type="ECO:0000259" key="3">
    <source>
        <dbReference type="SMART" id="SM00768"/>
    </source>
</evidence>
<dbReference type="PANTHER" id="PTHR31044:SF103">
    <property type="entry name" value="MAJOR POLLEN ALLERGEN OLE E 10-LIKE"/>
    <property type="match status" value="1"/>
</dbReference>
<accession>A0A835H3D1</accession>
<evidence type="ECO:0000256" key="1">
    <source>
        <dbReference type="ARBA" id="ARBA00022729"/>
    </source>
</evidence>
<protein>
    <recommendedName>
        <fullName evidence="3">X8 domain-containing protein</fullName>
    </recommendedName>
</protein>
<comment type="caution">
    <text evidence="4">The sequence shown here is derived from an EMBL/GenBank/DDBJ whole genome shotgun (WGS) entry which is preliminary data.</text>
</comment>
<feature type="chain" id="PRO_5032415268" description="X8 domain-containing protein" evidence="2">
    <location>
        <begin position="27"/>
        <end position="227"/>
    </location>
</feature>
<reference evidence="4 5" key="1">
    <citation type="submission" date="2020-10" db="EMBL/GenBank/DDBJ databases">
        <title>The Coptis chinensis genome and diversification of protoberbering-type alkaloids.</title>
        <authorList>
            <person name="Wang B."/>
            <person name="Shu S."/>
            <person name="Song C."/>
            <person name="Liu Y."/>
        </authorList>
    </citation>
    <scope>NUCLEOTIDE SEQUENCE [LARGE SCALE GENOMIC DNA]</scope>
    <source>
        <strain evidence="4">HL-2020</strain>
        <tissue evidence="4">Leaf</tissue>
    </source>
</reference>
<dbReference type="SMART" id="SM00768">
    <property type="entry name" value="X8"/>
    <property type="match status" value="1"/>
</dbReference>
<dbReference type="AlphaFoldDB" id="A0A835H3D1"/>
<feature type="domain" description="X8" evidence="3">
    <location>
        <begin position="60"/>
        <end position="143"/>
    </location>
</feature>
<feature type="signal peptide" evidence="2">
    <location>
        <begin position="1"/>
        <end position="26"/>
    </location>
</feature>
<evidence type="ECO:0000313" key="4">
    <source>
        <dbReference type="EMBL" id="KAF9592640.1"/>
    </source>
</evidence>
<dbReference type="EMBL" id="JADFTS010000008">
    <property type="protein sequence ID" value="KAF9592640.1"/>
    <property type="molecule type" value="Genomic_DNA"/>
</dbReference>
<keyword evidence="5" id="KW-1185">Reference proteome</keyword>
<proteinExistence type="predicted"/>
<dbReference type="PANTHER" id="PTHR31044">
    <property type="entry name" value="BETA-1,3 GLUCANASE"/>
    <property type="match status" value="1"/>
</dbReference>
<dbReference type="OrthoDB" id="1928574at2759"/>
<name>A0A835H3D1_9MAGN</name>
<dbReference type="InterPro" id="IPR044788">
    <property type="entry name" value="X8_dom_prot"/>
</dbReference>
<evidence type="ECO:0000256" key="2">
    <source>
        <dbReference type="SAM" id="SignalP"/>
    </source>
</evidence>
<gene>
    <name evidence="4" type="ORF">IFM89_016297</name>
</gene>
<dbReference type="InterPro" id="IPR012946">
    <property type="entry name" value="X8"/>
</dbReference>
<dbReference type="Pfam" id="PF07983">
    <property type="entry name" value="X8"/>
    <property type="match status" value="1"/>
</dbReference>
<dbReference type="Proteomes" id="UP000631114">
    <property type="component" value="Unassembled WGS sequence"/>
</dbReference>
<evidence type="ECO:0000313" key="5">
    <source>
        <dbReference type="Proteomes" id="UP000631114"/>
    </source>
</evidence>
<dbReference type="Gene3D" id="1.20.58.1040">
    <property type="match status" value="1"/>
</dbReference>
<keyword evidence="1 2" id="KW-0732">Signal</keyword>